<evidence type="ECO:0000313" key="2">
    <source>
        <dbReference type="EMBL" id="QTE23862.1"/>
    </source>
</evidence>
<evidence type="ECO:0000313" key="3">
    <source>
        <dbReference type="Proteomes" id="UP000663920"/>
    </source>
</evidence>
<dbReference type="SUPFAM" id="SSF51197">
    <property type="entry name" value="Clavaminate synthase-like"/>
    <property type="match status" value="1"/>
</dbReference>
<dbReference type="RefSeq" id="WP_208079857.1">
    <property type="nucleotide sequence ID" value="NZ_CP071869.1"/>
</dbReference>
<reference evidence="2 3" key="1">
    <citation type="submission" date="2021-03" db="EMBL/GenBank/DDBJ databases">
        <title>Complete genome of Polaribacter_sp.SM13.</title>
        <authorList>
            <person name="Jeong S.W."/>
            <person name="Bae J.W."/>
        </authorList>
    </citation>
    <scope>NUCLEOTIDE SEQUENCE [LARGE SCALE GENOMIC DNA]</scope>
    <source>
        <strain evidence="2 3">SM13</strain>
    </source>
</reference>
<keyword evidence="2" id="KW-0223">Dioxygenase</keyword>
<dbReference type="Gene3D" id="2.60.120.620">
    <property type="entry name" value="q2cbj1_9rhob like domain"/>
    <property type="match status" value="1"/>
</dbReference>
<dbReference type="EMBL" id="CP071869">
    <property type="protein sequence ID" value="QTE23862.1"/>
    <property type="molecule type" value="Genomic_DNA"/>
</dbReference>
<dbReference type="PANTHER" id="PTHR20883">
    <property type="entry name" value="PHYTANOYL-COA DIOXYGENASE DOMAIN CONTAINING 1"/>
    <property type="match status" value="1"/>
</dbReference>
<comment type="cofactor">
    <cofactor evidence="1">
        <name>Fe(2+)</name>
        <dbReference type="ChEBI" id="CHEBI:29033"/>
    </cofactor>
</comment>
<dbReference type="Proteomes" id="UP000663920">
    <property type="component" value="Chromosome"/>
</dbReference>
<dbReference type="Pfam" id="PF05721">
    <property type="entry name" value="PhyH"/>
    <property type="match status" value="1"/>
</dbReference>
<proteinExistence type="predicted"/>
<accession>A0A975CTL3</accession>
<dbReference type="InterPro" id="IPR008775">
    <property type="entry name" value="Phytyl_CoA_dOase-like"/>
</dbReference>
<protein>
    <submittedName>
        <fullName evidence="2">Phytanoyl-CoA dioxygenase family protein</fullName>
    </submittedName>
</protein>
<keyword evidence="2" id="KW-0560">Oxidoreductase</keyword>
<gene>
    <name evidence="2" type="ORF">J3359_06225</name>
</gene>
<organism evidence="2 3">
    <name type="scientific">Polaribacter cellanae</name>
    <dbReference type="NCBI Taxonomy" id="2818493"/>
    <lineage>
        <taxon>Bacteria</taxon>
        <taxon>Pseudomonadati</taxon>
        <taxon>Bacteroidota</taxon>
        <taxon>Flavobacteriia</taxon>
        <taxon>Flavobacteriales</taxon>
        <taxon>Flavobacteriaceae</taxon>
    </lineage>
</organism>
<dbReference type="AlphaFoldDB" id="A0A975CTL3"/>
<dbReference type="GO" id="GO:0016706">
    <property type="term" value="F:2-oxoglutarate-dependent dioxygenase activity"/>
    <property type="evidence" value="ECO:0007669"/>
    <property type="project" value="UniProtKB-ARBA"/>
</dbReference>
<keyword evidence="3" id="KW-1185">Reference proteome</keyword>
<name>A0A975CTL3_9FLAO</name>
<sequence length="230" mass="26800">MIDFNRDKIKLEENGFSIVEGVFQQEELNKIIHFIEHHNFDFSERQLLNRFPELQNIIFESKSFKKLYSTICDKNYFLSKAIYFNKPSKSNWFVSYHQDLSISVKNKIEKEGYNSWTNKKGQLGVIPPLSILENSVTFRIHLDKADKTNGCLKVISKSHKKGIIRVDTNFDANNQGSEVTCNIKKGGVMLMKPLLLHASQKSISESDRRVIHLEFCNQEIPMEWLEKKVI</sequence>
<dbReference type="PANTHER" id="PTHR20883:SF48">
    <property type="entry name" value="ECTOINE DIOXYGENASE"/>
    <property type="match status" value="1"/>
</dbReference>
<dbReference type="GO" id="GO:0005506">
    <property type="term" value="F:iron ion binding"/>
    <property type="evidence" value="ECO:0007669"/>
    <property type="project" value="UniProtKB-ARBA"/>
</dbReference>
<dbReference type="KEGG" id="pcea:J3359_06225"/>
<evidence type="ECO:0000256" key="1">
    <source>
        <dbReference type="ARBA" id="ARBA00001954"/>
    </source>
</evidence>